<feature type="domain" description="HTH marR-type" evidence="1">
    <location>
        <begin position="1"/>
        <end position="148"/>
    </location>
</feature>
<protein>
    <submittedName>
        <fullName evidence="2">Unannotated protein</fullName>
    </submittedName>
</protein>
<dbReference type="InterPro" id="IPR000835">
    <property type="entry name" value="HTH_MarR-typ"/>
</dbReference>
<sequence length="152" mass="17291">MDTTPRWLNENEQRAWRAWIASSQLLLDRLSRDIQEQHGLTMADYEILVRLSEAADHRVRMSDLADRTLASRSRLSHQIDRMEKRGFVLREQCTDDKRGQFAVLTETGWQTLVAAAPDHVESVRTHLVDVLSPAEFAALGVACEKILGGLHD</sequence>
<dbReference type="PANTHER" id="PTHR33164">
    <property type="entry name" value="TRANSCRIPTIONAL REGULATOR, MARR FAMILY"/>
    <property type="match status" value="1"/>
</dbReference>
<organism evidence="2">
    <name type="scientific">freshwater metagenome</name>
    <dbReference type="NCBI Taxonomy" id="449393"/>
    <lineage>
        <taxon>unclassified sequences</taxon>
        <taxon>metagenomes</taxon>
        <taxon>ecological metagenomes</taxon>
    </lineage>
</organism>
<dbReference type="GO" id="GO:0003700">
    <property type="term" value="F:DNA-binding transcription factor activity"/>
    <property type="evidence" value="ECO:0007669"/>
    <property type="project" value="InterPro"/>
</dbReference>
<dbReference type="Gene3D" id="1.10.10.10">
    <property type="entry name" value="Winged helix-like DNA-binding domain superfamily/Winged helix DNA-binding domain"/>
    <property type="match status" value="1"/>
</dbReference>
<dbReference type="AlphaFoldDB" id="A0A6J7FYK2"/>
<gene>
    <name evidence="2" type="ORF">UFOPK3610_00106</name>
</gene>
<reference evidence="2" key="1">
    <citation type="submission" date="2020-05" db="EMBL/GenBank/DDBJ databases">
        <authorList>
            <person name="Chiriac C."/>
            <person name="Salcher M."/>
            <person name="Ghai R."/>
            <person name="Kavagutti S V."/>
        </authorList>
    </citation>
    <scope>NUCLEOTIDE SEQUENCE</scope>
</reference>
<dbReference type="PROSITE" id="PS50995">
    <property type="entry name" value="HTH_MARR_2"/>
    <property type="match status" value="1"/>
</dbReference>
<dbReference type="InterPro" id="IPR036388">
    <property type="entry name" value="WH-like_DNA-bd_sf"/>
</dbReference>
<name>A0A6J7FYK2_9ZZZZ</name>
<dbReference type="SMART" id="SM00347">
    <property type="entry name" value="HTH_MARR"/>
    <property type="match status" value="1"/>
</dbReference>
<dbReference type="SUPFAM" id="SSF46785">
    <property type="entry name" value="Winged helix' DNA-binding domain"/>
    <property type="match status" value="1"/>
</dbReference>
<dbReference type="InterPro" id="IPR036390">
    <property type="entry name" value="WH_DNA-bd_sf"/>
</dbReference>
<dbReference type="Pfam" id="PF01047">
    <property type="entry name" value="MarR"/>
    <property type="match status" value="1"/>
</dbReference>
<dbReference type="EMBL" id="CAFBMR010000002">
    <property type="protein sequence ID" value="CAB4900751.1"/>
    <property type="molecule type" value="Genomic_DNA"/>
</dbReference>
<dbReference type="InterPro" id="IPR039422">
    <property type="entry name" value="MarR/SlyA-like"/>
</dbReference>
<proteinExistence type="predicted"/>
<dbReference type="GO" id="GO:0006950">
    <property type="term" value="P:response to stress"/>
    <property type="evidence" value="ECO:0007669"/>
    <property type="project" value="TreeGrafter"/>
</dbReference>
<evidence type="ECO:0000313" key="2">
    <source>
        <dbReference type="EMBL" id="CAB4900751.1"/>
    </source>
</evidence>
<evidence type="ECO:0000259" key="1">
    <source>
        <dbReference type="PROSITE" id="PS50995"/>
    </source>
</evidence>
<dbReference type="PANTHER" id="PTHR33164:SF99">
    <property type="entry name" value="MARR FAMILY REGULATORY PROTEIN"/>
    <property type="match status" value="1"/>
</dbReference>
<accession>A0A6J7FYK2</accession>